<protein>
    <submittedName>
        <fullName evidence="1">Uncharacterized protein</fullName>
    </submittedName>
</protein>
<comment type="caution">
    <text evidence="1">The sequence shown here is derived from an EMBL/GenBank/DDBJ whole genome shotgun (WGS) entry which is preliminary data.</text>
</comment>
<feature type="non-terminal residue" evidence="1">
    <location>
        <position position="124"/>
    </location>
</feature>
<dbReference type="EMBL" id="MU790548">
    <property type="protein sequence ID" value="KAJ3998970.1"/>
    <property type="molecule type" value="Genomic_DNA"/>
</dbReference>
<dbReference type="Proteomes" id="UP001163828">
    <property type="component" value="Unassembled WGS sequence"/>
</dbReference>
<keyword evidence="2" id="KW-1185">Reference proteome</keyword>
<evidence type="ECO:0000313" key="1">
    <source>
        <dbReference type="EMBL" id="KAJ3998970.1"/>
    </source>
</evidence>
<gene>
    <name evidence="1" type="ORF">F5050DRAFT_1545606</name>
</gene>
<feature type="non-terminal residue" evidence="1">
    <location>
        <position position="1"/>
    </location>
</feature>
<dbReference type="SUPFAM" id="SSF56672">
    <property type="entry name" value="DNA/RNA polymerases"/>
    <property type="match status" value="1"/>
</dbReference>
<accession>A0ABQ8QKA2</accession>
<sequence>VTFILQPEIPEYTIPYVDDVNVRGPATRYELPNGGYETIPENSGIRKFLWEHLQNLNRILTRMTYAGGTFSGSKTLIAVAEARIMGHVCSYEGRLPDPTRLEKVLSWGPLLRLTDVRAFLGTVG</sequence>
<reference evidence="1" key="1">
    <citation type="submission" date="2022-08" db="EMBL/GenBank/DDBJ databases">
        <authorList>
            <consortium name="DOE Joint Genome Institute"/>
            <person name="Min B."/>
            <person name="Riley R."/>
            <person name="Sierra-Patev S."/>
            <person name="Naranjo-Ortiz M."/>
            <person name="Looney B."/>
            <person name="Konkel Z."/>
            <person name="Slot J.C."/>
            <person name="Sakamoto Y."/>
            <person name="Steenwyk J.L."/>
            <person name="Rokas A."/>
            <person name="Carro J."/>
            <person name="Camarero S."/>
            <person name="Ferreira P."/>
            <person name="Molpeceres G."/>
            <person name="Ruiz-Duenas F.J."/>
            <person name="Serrano A."/>
            <person name="Henrissat B."/>
            <person name="Drula E."/>
            <person name="Hughes K.W."/>
            <person name="Mata J.L."/>
            <person name="Ishikawa N.K."/>
            <person name="Vargas-Isla R."/>
            <person name="Ushijima S."/>
            <person name="Smith C.A."/>
            <person name="Ahrendt S."/>
            <person name="Andreopoulos W."/>
            <person name="He G."/>
            <person name="Labutti K."/>
            <person name="Lipzen A."/>
            <person name="Ng V."/>
            <person name="Sandor L."/>
            <person name="Barry K."/>
            <person name="Martinez A.T."/>
            <person name="Xiao Y."/>
            <person name="Gibbons J.G."/>
            <person name="Terashima K."/>
            <person name="Hibbett D.S."/>
            <person name="Grigoriev I.V."/>
        </authorList>
    </citation>
    <scope>NUCLEOTIDE SEQUENCE</scope>
    <source>
        <strain evidence="1">TFB10827</strain>
    </source>
</reference>
<name>A0ABQ8QKA2_9AGAR</name>
<evidence type="ECO:0000313" key="2">
    <source>
        <dbReference type="Proteomes" id="UP001163828"/>
    </source>
</evidence>
<organism evidence="1 2">
    <name type="scientific">Lentinula boryana</name>
    <dbReference type="NCBI Taxonomy" id="40481"/>
    <lineage>
        <taxon>Eukaryota</taxon>
        <taxon>Fungi</taxon>
        <taxon>Dikarya</taxon>
        <taxon>Basidiomycota</taxon>
        <taxon>Agaricomycotina</taxon>
        <taxon>Agaricomycetes</taxon>
        <taxon>Agaricomycetidae</taxon>
        <taxon>Agaricales</taxon>
        <taxon>Marasmiineae</taxon>
        <taxon>Omphalotaceae</taxon>
        <taxon>Lentinula</taxon>
    </lineage>
</organism>
<dbReference type="InterPro" id="IPR043502">
    <property type="entry name" value="DNA/RNA_pol_sf"/>
</dbReference>
<proteinExistence type="predicted"/>